<dbReference type="Pfam" id="PF02163">
    <property type="entry name" value="Peptidase_M50"/>
    <property type="match status" value="2"/>
</dbReference>
<dbReference type="SMART" id="SM00116">
    <property type="entry name" value="CBS"/>
    <property type="match status" value="2"/>
</dbReference>
<dbReference type="OrthoDB" id="12044at2157"/>
<evidence type="ECO:0000313" key="19">
    <source>
        <dbReference type="EMBL" id="EKF84850.1"/>
    </source>
</evidence>
<comment type="caution">
    <text evidence="19">The sequence shown here is derived from an EMBL/GenBank/DDBJ whole genome shotgun (WGS) entry which is preliminary data.</text>
</comment>
<evidence type="ECO:0000256" key="17">
    <source>
        <dbReference type="PROSITE-ProRule" id="PRU00703"/>
    </source>
</evidence>
<organism evidence="19 20">
    <name type="scientific">Methanobacterium formicicum (strain DSM 3637 / PP1)</name>
    <dbReference type="NCBI Taxonomy" id="1204725"/>
    <lineage>
        <taxon>Archaea</taxon>
        <taxon>Methanobacteriati</taxon>
        <taxon>Methanobacteriota</taxon>
        <taxon>Methanomada group</taxon>
        <taxon>Methanobacteria</taxon>
        <taxon>Methanobacteriales</taxon>
        <taxon>Methanobacteriaceae</taxon>
        <taxon>Methanobacterium</taxon>
    </lineage>
</organism>
<dbReference type="SUPFAM" id="SSF54631">
    <property type="entry name" value="CBS-domain pair"/>
    <property type="match status" value="1"/>
</dbReference>
<feature type="transmembrane region" description="Helical" evidence="14">
    <location>
        <begin position="40"/>
        <end position="57"/>
    </location>
</feature>
<dbReference type="GO" id="GO:0006508">
    <property type="term" value="P:proteolysis"/>
    <property type="evidence" value="ECO:0007669"/>
    <property type="project" value="UniProtKB-KW"/>
</dbReference>
<feature type="domain" description="CBS" evidence="18">
    <location>
        <begin position="293"/>
        <end position="349"/>
    </location>
</feature>
<feature type="transmembrane region" description="Helical" evidence="14">
    <location>
        <begin position="183"/>
        <end position="208"/>
    </location>
</feature>
<keyword evidence="11 14" id="KW-0482">Metalloprotease</keyword>
<evidence type="ECO:0000256" key="13">
    <source>
        <dbReference type="ARBA" id="ARBA00023136"/>
    </source>
</evidence>
<reference evidence="19 20" key="1">
    <citation type="journal article" date="2012" name="J. Bacteriol.">
        <title>Draft genome sequence of Methanobacterium formicicum DSM 3637, an archaebacterium isolated from the methane producer amoeba Pelomyxa palustris.</title>
        <authorList>
            <person name="Gutierrez G."/>
        </authorList>
    </citation>
    <scope>NUCLEOTIDE SEQUENCE [LARGE SCALE GENOMIC DNA]</scope>
    <source>
        <strain evidence="20">DSM 3637 / PP1</strain>
    </source>
</reference>
<feature type="binding site" evidence="16">
    <location>
        <position position="155"/>
    </location>
    <ligand>
        <name>Zn(2+)</name>
        <dbReference type="ChEBI" id="CHEBI:29105"/>
        <note>catalytic</note>
    </ligand>
</feature>
<dbReference type="Pfam" id="PF00571">
    <property type="entry name" value="CBS"/>
    <property type="match status" value="2"/>
</dbReference>
<evidence type="ECO:0000256" key="14">
    <source>
        <dbReference type="PIRNR" id="PIRNR006404"/>
    </source>
</evidence>
<evidence type="ECO:0000256" key="1">
    <source>
        <dbReference type="ARBA" id="ARBA00004651"/>
    </source>
</evidence>
<dbReference type="GO" id="GO:0046872">
    <property type="term" value="F:metal ion binding"/>
    <property type="evidence" value="ECO:0007669"/>
    <property type="project" value="UniProtKB-UniRule"/>
</dbReference>
<evidence type="ECO:0000313" key="20">
    <source>
        <dbReference type="Proteomes" id="UP000007360"/>
    </source>
</evidence>
<comment type="cofactor">
    <cofactor evidence="14 16">
        <name>Zn(2+)</name>
        <dbReference type="ChEBI" id="CHEBI:29105"/>
    </cofactor>
    <text evidence="14 16">Binds 1 zinc ion per subunit.</text>
</comment>
<evidence type="ECO:0000256" key="7">
    <source>
        <dbReference type="ARBA" id="ARBA00022737"/>
    </source>
</evidence>
<keyword evidence="4 14" id="KW-0645">Protease</keyword>
<keyword evidence="12 17" id="KW-0129">CBS domain</keyword>
<evidence type="ECO:0000256" key="5">
    <source>
        <dbReference type="ARBA" id="ARBA00022692"/>
    </source>
</evidence>
<dbReference type="InterPro" id="IPR016483">
    <property type="entry name" value="UCP006404_Pept_M50_CBS"/>
</dbReference>
<feature type="binding site" evidence="16">
    <location>
        <position position="62"/>
    </location>
    <ligand>
        <name>Zn(2+)</name>
        <dbReference type="ChEBI" id="CHEBI:29105"/>
        <note>catalytic</note>
    </ligand>
</feature>
<dbReference type="CDD" id="cd04801">
    <property type="entry name" value="CBS_pair_peptidase_M50"/>
    <property type="match status" value="1"/>
</dbReference>
<dbReference type="GO" id="GO:0005886">
    <property type="term" value="C:plasma membrane"/>
    <property type="evidence" value="ECO:0007669"/>
    <property type="project" value="UniProtKB-SubCell"/>
</dbReference>
<dbReference type="PANTHER" id="PTHR39188">
    <property type="entry name" value="MEMBRANE-ASSOCIATED ZINC METALLOPROTEASE M50B"/>
    <property type="match status" value="1"/>
</dbReference>
<dbReference type="GO" id="GO:0008237">
    <property type="term" value="F:metallopeptidase activity"/>
    <property type="evidence" value="ECO:0007669"/>
    <property type="project" value="UniProtKB-UniRule"/>
</dbReference>
<dbReference type="AlphaFoldDB" id="K2RQ54"/>
<comment type="similarity">
    <text evidence="2 14">Belongs to the peptidase M50B family.</text>
</comment>
<evidence type="ECO:0000256" key="10">
    <source>
        <dbReference type="ARBA" id="ARBA00022989"/>
    </source>
</evidence>
<dbReference type="EMBL" id="AMPO01000012">
    <property type="protein sequence ID" value="EKF84850.1"/>
    <property type="molecule type" value="Genomic_DNA"/>
</dbReference>
<dbReference type="InterPro" id="IPR008915">
    <property type="entry name" value="Peptidase_M50"/>
</dbReference>
<evidence type="ECO:0000256" key="9">
    <source>
        <dbReference type="ARBA" id="ARBA00022833"/>
    </source>
</evidence>
<dbReference type="Proteomes" id="UP000007360">
    <property type="component" value="Unassembled WGS sequence"/>
</dbReference>
<gene>
    <name evidence="19" type="ORF">A994_11667</name>
</gene>
<keyword evidence="6 14" id="KW-0479">Metal-binding</keyword>
<evidence type="ECO:0000256" key="15">
    <source>
        <dbReference type="PIRSR" id="PIRSR006404-1"/>
    </source>
</evidence>
<dbReference type="RefSeq" id="WP_004031844.1">
    <property type="nucleotide sequence ID" value="NZ_AMPO01000012.1"/>
</dbReference>
<dbReference type="InterPro" id="IPR046342">
    <property type="entry name" value="CBS_dom_sf"/>
</dbReference>
<dbReference type="PIRSF" id="PIRSF006404">
    <property type="entry name" value="UCP006404_Pept_M50_CBS"/>
    <property type="match status" value="1"/>
</dbReference>
<keyword evidence="7" id="KW-0677">Repeat</keyword>
<feature type="domain" description="CBS" evidence="18">
    <location>
        <begin position="232"/>
        <end position="289"/>
    </location>
</feature>
<feature type="transmembrane region" description="Helical" evidence="14">
    <location>
        <begin position="98"/>
        <end position="123"/>
    </location>
</feature>
<accession>K2RQ54</accession>
<evidence type="ECO:0000256" key="2">
    <source>
        <dbReference type="ARBA" id="ARBA00007931"/>
    </source>
</evidence>
<keyword evidence="13 14" id="KW-0472">Membrane</keyword>
<keyword evidence="8 14" id="KW-0378">Hydrolase</keyword>
<feature type="transmembrane region" description="Helical" evidence="14">
    <location>
        <begin position="135"/>
        <end position="154"/>
    </location>
</feature>
<dbReference type="PROSITE" id="PS51371">
    <property type="entry name" value="CBS"/>
    <property type="match status" value="2"/>
</dbReference>
<feature type="transmembrane region" description="Helical" evidence="14">
    <location>
        <begin position="7"/>
        <end position="34"/>
    </location>
</feature>
<feature type="active site" evidence="15">
    <location>
        <position position="59"/>
    </location>
</feature>
<dbReference type="PANTHER" id="PTHR39188:SF3">
    <property type="entry name" value="STAGE IV SPORULATION PROTEIN FB"/>
    <property type="match status" value="1"/>
</dbReference>
<evidence type="ECO:0000256" key="8">
    <source>
        <dbReference type="ARBA" id="ARBA00022801"/>
    </source>
</evidence>
<dbReference type="PATRIC" id="fig|1204725.3.peg.2342"/>
<evidence type="ECO:0000256" key="12">
    <source>
        <dbReference type="ARBA" id="ARBA00023122"/>
    </source>
</evidence>
<proteinExistence type="inferred from homology"/>
<keyword evidence="5 14" id="KW-0812">Transmembrane</keyword>
<evidence type="ECO:0000259" key="18">
    <source>
        <dbReference type="PROSITE" id="PS51371"/>
    </source>
</evidence>
<evidence type="ECO:0000256" key="4">
    <source>
        <dbReference type="ARBA" id="ARBA00022670"/>
    </source>
</evidence>
<comment type="subcellular location">
    <subcellularLocation>
        <location evidence="1 14">Cell membrane</location>
        <topology evidence="1 14">Multi-pass membrane protein</topology>
    </subcellularLocation>
</comment>
<keyword evidence="3 14" id="KW-1003">Cell membrane</keyword>
<evidence type="ECO:0000256" key="16">
    <source>
        <dbReference type="PIRSR" id="PIRSR006404-2"/>
    </source>
</evidence>
<feature type="binding site" evidence="16">
    <location>
        <position position="58"/>
    </location>
    <ligand>
        <name>Zn(2+)</name>
        <dbReference type="ChEBI" id="CHEBI:29105"/>
        <note>catalytic</note>
    </ligand>
</feature>
<keyword evidence="20" id="KW-1185">Reference proteome</keyword>
<evidence type="ECO:0000256" key="3">
    <source>
        <dbReference type="ARBA" id="ARBA00022475"/>
    </source>
</evidence>
<protein>
    <recommendedName>
        <fullName evidence="14">Zinc metalloprotease</fullName>
    </recommendedName>
</protein>
<keyword evidence="10 14" id="KW-1133">Transmembrane helix</keyword>
<name>K2RQ54_METFP</name>
<sequence length="349" mass="38730">MKYSFKIFSVFNIPVELHISFLLLMALIYGVAIFNLVPGVDLNAALLITLLFVTVVLHELAHSYVAQRYGIGIEKIVLLPIGGISAMEELPEEPGQEFRIAIAGPLVNILIALVCYGLFFVLLQSYPTIASFLNYFALVNVILGAFNLIPAYPMDGGRVLRAFLAGRMSYLQATETAASVGKFLAIIMAVVGIFWNYFLILIALFIYIGADAEYKEIMISTLLEGIKVKEIMTPQVRTVPPATQVEELMEVMFQNKHMGYPVTDGDNLLGIITFNDISRANKGDEKKPVTEFMTRDVIITHPEEPLNDALAKLSQANIGRLPVVEDNQLVGIISRTDIMRAMEILKLKK</sequence>
<dbReference type="InterPro" id="IPR000644">
    <property type="entry name" value="CBS_dom"/>
</dbReference>
<dbReference type="CDD" id="cd06164">
    <property type="entry name" value="S2P-M50_SpoIVFB_CBS"/>
    <property type="match status" value="1"/>
</dbReference>
<evidence type="ECO:0000256" key="11">
    <source>
        <dbReference type="ARBA" id="ARBA00023049"/>
    </source>
</evidence>
<evidence type="ECO:0000256" key="6">
    <source>
        <dbReference type="ARBA" id="ARBA00022723"/>
    </source>
</evidence>
<keyword evidence="9 14" id="KW-0862">Zinc</keyword>
<dbReference type="Gene3D" id="3.10.580.10">
    <property type="entry name" value="CBS-domain"/>
    <property type="match status" value="1"/>
</dbReference>